<comment type="caution">
    <text evidence="4">The sequence shown here is derived from an EMBL/GenBank/DDBJ whole genome shotgun (WGS) entry which is preliminary data.</text>
</comment>
<evidence type="ECO:0000313" key="5">
    <source>
        <dbReference type="Proteomes" id="UP000179106"/>
    </source>
</evidence>
<keyword evidence="3" id="KW-0472">Membrane</keyword>
<feature type="coiled-coil region" evidence="1">
    <location>
        <begin position="195"/>
        <end position="222"/>
    </location>
</feature>
<reference evidence="4 5" key="1">
    <citation type="journal article" date="2016" name="Nat. Commun.">
        <title>Thousands of microbial genomes shed light on interconnected biogeochemical processes in an aquifer system.</title>
        <authorList>
            <person name="Anantharaman K."/>
            <person name="Brown C.T."/>
            <person name="Hug L.A."/>
            <person name="Sharon I."/>
            <person name="Castelle C.J."/>
            <person name="Probst A.J."/>
            <person name="Thomas B.C."/>
            <person name="Singh A."/>
            <person name="Wilkins M.J."/>
            <person name="Karaoz U."/>
            <person name="Brodie E.L."/>
            <person name="Williams K.H."/>
            <person name="Hubbard S.S."/>
            <person name="Banfield J.F."/>
        </authorList>
    </citation>
    <scope>NUCLEOTIDE SEQUENCE [LARGE SCALE GENOMIC DNA]</scope>
</reference>
<dbReference type="EMBL" id="MHNW01000041">
    <property type="protein sequence ID" value="OGZ52682.1"/>
    <property type="molecule type" value="Genomic_DNA"/>
</dbReference>
<dbReference type="Proteomes" id="UP000179106">
    <property type="component" value="Unassembled WGS sequence"/>
</dbReference>
<name>A0A1G2GR62_9BACT</name>
<evidence type="ECO:0000313" key="4">
    <source>
        <dbReference type="EMBL" id="OGZ52682.1"/>
    </source>
</evidence>
<accession>A0A1G2GR62</accession>
<keyword evidence="3" id="KW-1133">Transmembrane helix</keyword>
<feature type="transmembrane region" description="Helical" evidence="3">
    <location>
        <begin position="144"/>
        <end position="165"/>
    </location>
</feature>
<evidence type="ECO:0000256" key="3">
    <source>
        <dbReference type="SAM" id="Phobius"/>
    </source>
</evidence>
<sequence>MLQQQIVEYAKAQLGLGMSEEVIRNALVEAGWTLQDVNDSITSAAQKNTPEIMKPTSTATSFPTSVSRTGAQSSGPSSQPLNLKDLFKGSGKDGASFTATANVSKAKVFETPAVSAGVSSLKKVGAESFSSQKSQGISGGISKIIKVVVVIVALASVAAAVFLYVDNKKLADQVVTLTTEGITMRTAASGVSTQLTNLTASKQEVDKQLSDALKETNQLRSELSFFLPLPQGGTFTLKGALSMDDRGQYALTTANGLRVAVKNSKDAKVDSVLKPLVGQAVEIFGTHTALSKDVVVSAVNGAPI</sequence>
<organism evidence="4 5">
    <name type="scientific">Candidatus Ryanbacteria bacterium RIFCSPLOWO2_01_FULL_48_26</name>
    <dbReference type="NCBI Taxonomy" id="1802126"/>
    <lineage>
        <taxon>Bacteria</taxon>
        <taxon>Candidatus Ryaniibacteriota</taxon>
    </lineage>
</organism>
<proteinExistence type="predicted"/>
<protein>
    <submittedName>
        <fullName evidence="4">Uncharacterized protein</fullName>
    </submittedName>
</protein>
<dbReference type="AlphaFoldDB" id="A0A1G2GR62"/>
<evidence type="ECO:0000256" key="1">
    <source>
        <dbReference type="SAM" id="Coils"/>
    </source>
</evidence>
<keyword evidence="3" id="KW-0812">Transmembrane</keyword>
<feature type="region of interest" description="Disordered" evidence="2">
    <location>
        <begin position="45"/>
        <end position="81"/>
    </location>
</feature>
<evidence type="ECO:0000256" key="2">
    <source>
        <dbReference type="SAM" id="MobiDB-lite"/>
    </source>
</evidence>
<gene>
    <name evidence="4" type="ORF">A3B25_03420</name>
</gene>
<keyword evidence="1" id="KW-0175">Coiled coil</keyword>